<dbReference type="Gene3D" id="3.40.50.12160">
    <property type="entry name" value="Methylthiotransferase, N-terminal domain"/>
    <property type="match status" value="1"/>
</dbReference>
<comment type="cofactor">
    <cofactor evidence="8">
        <name>[4Fe-4S] cluster</name>
        <dbReference type="ChEBI" id="CHEBI:49883"/>
    </cofactor>
    <text evidence="8">Binds 2 [4Fe-4S] clusters. One cluster is coordinated with 3 cysteines and an exchangeable S-adenosyl-L-methionine.</text>
</comment>
<dbReference type="Pfam" id="PF18693">
    <property type="entry name" value="TRAM_2"/>
    <property type="match status" value="1"/>
</dbReference>
<dbReference type="NCBIfam" id="TIGR00089">
    <property type="entry name" value="MiaB/RimO family radical SAM methylthiotransferase"/>
    <property type="match status" value="1"/>
</dbReference>
<dbReference type="EMBL" id="CP027860">
    <property type="protein sequence ID" value="AVP99039.1"/>
    <property type="molecule type" value="Genomic_DNA"/>
</dbReference>
<dbReference type="FunFam" id="3.80.30.20:FF:000001">
    <property type="entry name" value="tRNA-2-methylthio-N(6)-dimethylallyladenosine synthase 2"/>
    <property type="match status" value="1"/>
</dbReference>
<dbReference type="InterPro" id="IPR038135">
    <property type="entry name" value="Methylthiotransferase_N_sf"/>
</dbReference>
<dbReference type="HAMAP" id="MF_01865">
    <property type="entry name" value="MTTase_RimO"/>
    <property type="match status" value="1"/>
</dbReference>
<dbReference type="InterPro" id="IPR013848">
    <property type="entry name" value="Methylthiotransferase_N"/>
</dbReference>
<dbReference type="GO" id="GO:0005829">
    <property type="term" value="C:cytosol"/>
    <property type="evidence" value="ECO:0007669"/>
    <property type="project" value="TreeGrafter"/>
</dbReference>
<evidence type="ECO:0000256" key="8">
    <source>
        <dbReference type="HAMAP-Rule" id="MF_01865"/>
    </source>
</evidence>
<evidence type="ECO:0000256" key="7">
    <source>
        <dbReference type="ARBA" id="ARBA00023014"/>
    </source>
</evidence>
<evidence type="ECO:0000256" key="4">
    <source>
        <dbReference type="ARBA" id="ARBA00022691"/>
    </source>
</evidence>
<feature type="domain" description="TRAM" evidence="9">
    <location>
        <begin position="373"/>
        <end position="440"/>
    </location>
</feature>
<dbReference type="Pfam" id="PF00919">
    <property type="entry name" value="UPF0004"/>
    <property type="match status" value="1"/>
</dbReference>
<dbReference type="GO" id="GO:0005840">
    <property type="term" value="C:ribosome"/>
    <property type="evidence" value="ECO:0007669"/>
    <property type="project" value="UniProtKB-KW"/>
</dbReference>
<dbReference type="SFLD" id="SFLDF00274">
    <property type="entry name" value="ribosomal_protein_S12_methylth"/>
    <property type="match status" value="1"/>
</dbReference>
<dbReference type="FunFam" id="3.40.50.12160:FF:000002">
    <property type="entry name" value="Ribosomal protein S12 methylthiotransferase RimO"/>
    <property type="match status" value="1"/>
</dbReference>
<dbReference type="Pfam" id="PF04055">
    <property type="entry name" value="Radical_SAM"/>
    <property type="match status" value="1"/>
</dbReference>
<comment type="subcellular location">
    <subcellularLocation>
        <location evidence="8">Cytoplasm</location>
    </subcellularLocation>
</comment>
<dbReference type="SFLD" id="SFLDG01082">
    <property type="entry name" value="B12-binding_domain_containing"/>
    <property type="match status" value="1"/>
</dbReference>
<keyword evidence="3 8" id="KW-0808">Transferase</keyword>
<dbReference type="KEGG" id="xba:C7S18_18475"/>
<dbReference type="RefSeq" id="WP_106892958.1">
    <property type="nucleotide sequence ID" value="NZ_CP027860.1"/>
</dbReference>
<keyword evidence="12" id="KW-0689">Ribosomal protein</keyword>
<dbReference type="GO" id="GO:0103039">
    <property type="term" value="F:protein methylthiotransferase activity"/>
    <property type="evidence" value="ECO:0007669"/>
    <property type="project" value="UniProtKB-EC"/>
</dbReference>
<keyword evidence="7 8" id="KW-0411">Iron-sulfur</keyword>
<feature type="binding site" evidence="8">
    <location>
        <position position="154"/>
    </location>
    <ligand>
        <name>[4Fe-4S] cluster</name>
        <dbReference type="ChEBI" id="CHEBI:49883"/>
        <label>2</label>
        <note>4Fe-4S-S-AdoMet</note>
    </ligand>
</feature>
<feature type="binding site" evidence="8">
    <location>
        <position position="15"/>
    </location>
    <ligand>
        <name>[4Fe-4S] cluster</name>
        <dbReference type="ChEBI" id="CHEBI:49883"/>
        <label>1</label>
    </ligand>
</feature>
<dbReference type="PANTHER" id="PTHR43837:SF1">
    <property type="entry name" value="RIBOSOMAL PROTEIN US12 METHYLTHIOTRANSFERASE RIMO"/>
    <property type="match status" value="1"/>
</dbReference>
<dbReference type="SFLD" id="SFLDS00029">
    <property type="entry name" value="Radical_SAM"/>
    <property type="match status" value="1"/>
</dbReference>
<dbReference type="PROSITE" id="PS50926">
    <property type="entry name" value="TRAM"/>
    <property type="match status" value="1"/>
</dbReference>
<accession>A0A2P1PW24</accession>
<evidence type="ECO:0000313" key="13">
    <source>
        <dbReference type="Proteomes" id="UP000241074"/>
    </source>
</evidence>
<name>A0A2P1PW24_9GAMM</name>
<dbReference type="PROSITE" id="PS01278">
    <property type="entry name" value="MTTASE_RADICAL"/>
    <property type="match status" value="1"/>
</dbReference>
<dbReference type="InterPro" id="IPR005840">
    <property type="entry name" value="Ribosomal_uS12_MeSTrfase_RimO"/>
</dbReference>
<proteinExistence type="inferred from homology"/>
<dbReference type="PROSITE" id="PS51449">
    <property type="entry name" value="MTTASE_N"/>
    <property type="match status" value="1"/>
</dbReference>
<comment type="function">
    <text evidence="8">Catalyzes the methylthiolation of an aspartic acid residue of ribosomal protein uS12.</text>
</comment>
<keyword evidence="5 8" id="KW-0479">Metal-binding</keyword>
<dbReference type="OrthoDB" id="9805215at2"/>
<feature type="binding site" evidence="8">
    <location>
        <position position="51"/>
    </location>
    <ligand>
        <name>[4Fe-4S] cluster</name>
        <dbReference type="ChEBI" id="CHEBI:49883"/>
        <label>1</label>
    </ligand>
</feature>
<evidence type="ECO:0000259" key="10">
    <source>
        <dbReference type="PROSITE" id="PS51449"/>
    </source>
</evidence>
<dbReference type="GO" id="GO:0046872">
    <property type="term" value="F:metal ion binding"/>
    <property type="evidence" value="ECO:0007669"/>
    <property type="project" value="UniProtKB-KW"/>
</dbReference>
<dbReference type="InterPro" id="IPR002792">
    <property type="entry name" value="TRAM_dom"/>
</dbReference>
<feature type="binding site" evidence="8">
    <location>
        <position position="147"/>
    </location>
    <ligand>
        <name>[4Fe-4S] cluster</name>
        <dbReference type="ChEBI" id="CHEBI:49883"/>
        <label>2</label>
        <note>4Fe-4S-S-AdoMet</note>
    </ligand>
</feature>
<feature type="binding site" evidence="8">
    <location>
        <position position="80"/>
    </location>
    <ligand>
        <name>[4Fe-4S] cluster</name>
        <dbReference type="ChEBI" id="CHEBI:49883"/>
        <label>1</label>
    </ligand>
</feature>
<gene>
    <name evidence="8" type="primary">rimO</name>
    <name evidence="12" type="ORF">C7S18_18475</name>
</gene>
<evidence type="ECO:0000256" key="5">
    <source>
        <dbReference type="ARBA" id="ARBA00022723"/>
    </source>
</evidence>
<dbReference type="GO" id="GO:0051539">
    <property type="term" value="F:4 iron, 4 sulfur cluster binding"/>
    <property type="evidence" value="ECO:0007669"/>
    <property type="project" value="UniProtKB-UniRule"/>
</dbReference>
<dbReference type="PROSITE" id="PS51918">
    <property type="entry name" value="RADICAL_SAM"/>
    <property type="match status" value="1"/>
</dbReference>
<dbReference type="SMART" id="SM00729">
    <property type="entry name" value="Elp3"/>
    <property type="match status" value="1"/>
</dbReference>
<dbReference type="NCBIfam" id="TIGR01125">
    <property type="entry name" value="30S ribosomal protein S12 methylthiotransferase RimO"/>
    <property type="match status" value="1"/>
</dbReference>
<protein>
    <recommendedName>
        <fullName evidence="8">Ribosomal protein uS12 methylthiotransferase RimO</fullName>
        <shortName evidence="8">uS12 MTTase</shortName>
        <shortName evidence="8">uS12 methylthiotransferase</shortName>
        <ecNumber evidence="8">2.8.4.4</ecNumber>
    </recommendedName>
    <alternativeName>
        <fullName evidence="8">Ribosomal protein uS12 (aspartate-C(3))-methylthiotransferase</fullName>
    </alternativeName>
    <alternativeName>
        <fullName evidence="8">Ribosome maturation factor RimO</fullName>
    </alternativeName>
</protein>
<dbReference type="InterPro" id="IPR023404">
    <property type="entry name" value="rSAM_horseshoe"/>
</dbReference>
<feature type="binding site" evidence="8">
    <location>
        <position position="151"/>
    </location>
    <ligand>
        <name>[4Fe-4S] cluster</name>
        <dbReference type="ChEBI" id="CHEBI:49883"/>
        <label>2</label>
        <note>4Fe-4S-S-AdoMet</note>
    </ligand>
</feature>
<dbReference type="Proteomes" id="UP000241074">
    <property type="component" value="Chromosome"/>
</dbReference>
<dbReference type="AlphaFoldDB" id="A0A2P1PW24"/>
<dbReference type="InterPro" id="IPR007197">
    <property type="entry name" value="rSAM"/>
</dbReference>
<evidence type="ECO:0000259" key="9">
    <source>
        <dbReference type="PROSITE" id="PS50926"/>
    </source>
</evidence>
<dbReference type="PANTHER" id="PTHR43837">
    <property type="entry name" value="RIBOSOMAL PROTEIN S12 METHYLTHIOTRANSFERASE RIMO"/>
    <property type="match status" value="1"/>
</dbReference>
<dbReference type="InterPro" id="IPR005839">
    <property type="entry name" value="Methylthiotransferase"/>
</dbReference>
<evidence type="ECO:0000256" key="1">
    <source>
        <dbReference type="ARBA" id="ARBA00022485"/>
    </source>
</evidence>
<evidence type="ECO:0000259" key="11">
    <source>
        <dbReference type="PROSITE" id="PS51918"/>
    </source>
</evidence>
<sequence>MSQKDPKIGFVSLGCPKALVDSERILTQLRVEGYSVVPTYDDADLVVVNTCGFIDAAVEESLDAIGEAMAENGKVVVTGCLGARRQLIEERFPGVLSISGPQDYATVMSAVHQQLPPKHDPFLDLVPPQGIKLTPKHFAYLKISEGCNHRCTFCIIPSMRGDLVSRPVDEVLVEAERLAKGGVKELLVISQDTSAYGVDRKYEARSWRGREYRTRMTELCEGLSELGVWTRLHYVYPYPHVDEIIPLMAARKILPYLDVPLQHSSPRILKLMKRPASGEKNLERILAWRKECPDLTLRSTFIVGFPGETDAEFEELLQFLDAAELDRVGAFAYSPVAGAKANELPGVVPEAVKEERLARFMKHQAKISKRRLKKKIGSVQQVLLDEIGNGVAVGRSSADAPEIDGRVYVAIGKQKLKAGDVVSVKVVKSDAHDLHGELVSGS</sequence>
<evidence type="ECO:0000256" key="6">
    <source>
        <dbReference type="ARBA" id="ARBA00023004"/>
    </source>
</evidence>
<dbReference type="InterPro" id="IPR006638">
    <property type="entry name" value="Elp3/MiaA/NifB-like_rSAM"/>
</dbReference>
<dbReference type="SFLD" id="SFLDG01061">
    <property type="entry name" value="methylthiotransferase"/>
    <property type="match status" value="1"/>
</dbReference>
<keyword evidence="4 8" id="KW-0949">S-adenosyl-L-methionine</keyword>
<evidence type="ECO:0000256" key="3">
    <source>
        <dbReference type="ARBA" id="ARBA00022679"/>
    </source>
</evidence>
<comment type="similarity">
    <text evidence="8">Belongs to the methylthiotransferase family. RimO subfamily.</text>
</comment>
<keyword evidence="12" id="KW-0687">Ribonucleoprotein</keyword>
<dbReference type="InterPro" id="IPR012340">
    <property type="entry name" value="NA-bd_OB-fold"/>
</dbReference>
<dbReference type="InterPro" id="IPR058240">
    <property type="entry name" value="rSAM_sf"/>
</dbReference>
<dbReference type="Gene3D" id="2.40.50.140">
    <property type="entry name" value="Nucleic acid-binding proteins"/>
    <property type="match status" value="1"/>
</dbReference>
<dbReference type="Gene3D" id="3.80.30.20">
    <property type="entry name" value="tm_1862 like domain"/>
    <property type="match status" value="1"/>
</dbReference>
<feature type="domain" description="MTTase N-terminal" evidence="10">
    <location>
        <begin position="6"/>
        <end position="116"/>
    </location>
</feature>
<comment type="catalytic activity">
    <reaction evidence="8">
        <text>L-aspartate(89)-[ribosomal protein uS12]-hydrogen + (sulfur carrier)-SH + AH2 + 2 S-adenosyl-L-methionine = 3-methylsulfanyl-L-aspartate(89)-[ribosomal protein uS12]-hydrogen + (sulfur carrier)-H + 5'-deoxyadenosine + L-methionine + A + S-adenosyl-L-homocysteine + 2 H(+)</text>
        <dbReference type="Rhea" id="RHEA:37087"/>
        <dbReference type="Rhea" id="RHEA-COMP:10460"/>
        <dbReference type="Rhea" id="RHEA-COMP:10461"/>
        <dbReference type="Rhea" id="RHEA-COMP:14737"/>
        <dbReference type="Rhea" id="RHEA-COMP:14739"/>
        <dbReference type="ChEBI" id="CHEBI:13193"/>
        <dbReference type="ChEBI" id="CHEBI:15378"/>
        <dbReference type="ChEBI" id="CHEBI:17319"/>
        <dbReference type="ChEBI" id="CHEBI:17499"/>
        <dbReference type="ChEBI" id="CHEBI:29917"/>
        <dbReference type="ChEBI" id="CHEBI:29961"/>
        <dbReference type="ChEBI" id="CHEBI:57844"/>
        <dbReference type="ChEBI" id="CHEBI:57856"/>
        <dbReference type="ChEBI" id="CHEBI:59789"/>
        <dbReference type="ChEBI" id="CHEBI:64428"/>
        <dbReference type="ChEBI" id="CHEBI:73599"/>
        <dbReference type="EC" id="2.8.4.4"/>
    </reaction>
</comment>
<dbReference type="GO" id="GO:0035599">
    <property type="term" value="F:aspartic acid methylthiotransferase activity"/>
    <property type="evidence" value="ECO:0007669"/>
    <property type="project" value="TreeGrafter"/>
</dbReference>
<evidence type="ECO:0000313" key="12">
    <source>
        <dbReference type="EMBL" id="AVP99039.1"/>
    </source>
</evidence>
<dbReference type="SUPFAM" id="SSF102114">
    <property type="entry name" value="Radical SAM enzymes"/>
    <property type="match status" value="1"/>
</dbReference>
<feature type="domain" description="Radical SAM core" evidence="11">
    <location>
        <begin position="133"/>
        <end position="370"/>
    </location>
</feature>
<keyword evidence="2 8" id="KW-0963">Cytoplasm</keyword>
<organism evidence="12 13">
    <name type="scientific">Ahniella affigens</name>
    <dbReference type="NCBI Taxonomy" id="2021234"/>
    <lineage>
        <taxon>Bacteria</taxon>
        <taxon>Pseudomonadati</taxon>
        <taxon>Pseudomonadota</taxon>
        <taxon>Gammaproteobacteria</taxon>
        <taxon>Lysobacterales</taxon>
        <taxon>Rhodanobacteraceae</taxon>
        <taxon>Ahniella</taxon>
    </lineage>
</organism>
<dbReference type="InterPro" id="IPR020612">
    <property type="entry name" value="Methylthiotransferase_CS"/>
</dbReference>
<keyword evidence="6 8" id="KW-0408">Iron</keyword>
<keyword evidence="1 8" id="KW-0004">4Fe-4S</keyword>
<dbReference type="CDD" id="cd01335">
    <property type="entry name" value="Radical_SAM"/>
    <property type="match status" value="1"/>
</dbReference>
<dbReference type="GO" id="GO:0006400">
    <property type="term" value="P:tRNA modification"/>
    <property type="evidence" value="ECO:0007669"/>
    <property type="project" value="InterPro"/>
</dbReference>
<evidence type="ECO:0000256" key="2">
    <source>
        <dbReference type="ARBA" id="ARBA00022490"/>
    </source>
</evidence>
<reference evidence="12 13" key="1">
    <citation type="submission" date="2018-03" db="EMBL/GenBank/DDBJ databases">
        <title>Ahniella affigens gen. nov., sp. nov., a gammaproteobacterium isolated from sandy soil near a stream.</title>
        <authorList>
            <person name="Ko Y."/>
            <person name="Kim J.-H."/>
        </authorList>
    </citation>
    <scope>NUCLEOTIDE SEQUENCE [LARGE SCALE GENOMIC DNA]</scope>
    <source>
        <strain evidence="12 13">D13</strain>
    </source>
</reference>
<keyword evidence="13" id="KW-1185">Reference proteome</keyword>
<reference evidence="12 13" key="2">
    <citation type="submission" date="2018-03" db="EMBL/GenBank/DDBJ databases">
        <authorList>
            <person name="Keele B.F."/>
        </authorList>
    </citation>
    <scope>NUCLEOTIDE SEQUENCE [LARGE SCALE GENOMIC DNA]</scope>
    <source>
        <strain evidence="12 13">D13</strain>
    </source>
</reference>
<dbReference type="EC" id="2.8.4.4" evidence="8"/>